<dbReference type="Proteomes" id="UP000423131">
    <property type="component" value="Unassembled WGS sequence"/>
</dbReference>
<evidence type="ECO:0000256" key="1">
    <source>
        <dbReference type="SAM" id="MobiDB-lite"/>
    </source>
</evidence>
<dbReference type="EMBL" id="AABBYJ010000006">
    <property type="protein sequence ID" value="EAG4331824.1"/>
    <property type="molecule type" value="Genomic_DNA"/>
</dbReference>
<dbReference type="Proteomes" id="UP000410967">
    <property type="component" value="Unassembled WGS sequence"/>
</dbReference>
<dbReference type="Proteomes" id="UP000549379">
    <property type="component" value="Unassembled WGS sequence"/>
</dbReference>
<evidence type="ECO:0000313" key="42">
    <source>
        <dbReference type="EMBL" id="HAC0013830.1"/>
    </source>
</evidence>
<evidence type="ECO:0000313" key="8">
    <source>
        <dbReference type="EMBL" id="EAD3791690.1"/>
    </source>
</evidence>
<reference evidence="68 78" key="8">
    <citation type="submission" date="2019-04" db="EMBL/GenBank/DDBJ databases">
        <authorList>
            <consortium name="GenomeTrakr network: Whole genome sequencing for foodborne pathogen traceback"/>
        </authorList>
    </citation>
    <scope>NUCLEOTIDE SEQUENCE [LARGE SCALE GENOMIC DNA]</scope>
    <source>
        <strain evidence="21 87">CFSAN004300</strain>
        <strain evidence="22 78">CFSAN072474</strain>
        <strain evidence="33 60">FLAG-55987</strain>
        <strain evidence="28 68">PHLUSALM00088</strain>
    </source>
</reference>
<evidence type="ECO:0000313" key="91">
    <source>
        <dbReference type="Proteomes" id="UP000841146"/>
    </source>
</evidence>
<evidence type="ECO:0000313" key="24">
    <source>
        <dbReference type="EMBL" id="EAH2281064.1"/>
    </source>
</evidence>
<reference evidence="90 91" key="3">
    <citation type="journal article" date="2018" name="Genome Biol.">
        <title>SKESA: strategic k-mer extension for scrupulous assemblies.</title>
        <authorList>
            <person name="Souvorov A."/>
            <person name="Agarwala R."/>
            <person name="Lipman D.J."/>
        </authorList>
    </citation>
    <scope>NUCLEOTIDE SEQUENCE [LARGE SCALE GENOMIC DNA]</scope>
    <source>
        <strain evidence="39">09CEB371LM</strain>
        <strain evidence="45">2017-325981-023-01</strain>
        <strain evidence="41 93">CFIAFB20100120</strain>
        <strain evidence="40 90">CFIAFB20130012</strain>
        <strain evidence="43">CFIAFB20170037</strain>
        <strain evidence="42 91">CFIAFB20170045</strain>
        <strain evidence="44 92">DMG1500109</strain>
    </source>
</reference>
<dbReference type="KEGG" id="lmok:CQ02_03745"/>
<dbReference type="AlphaFoldDB" id="A0A0B8R2G1"/>
<dbReference type="Proteomes" id="UP000540117">
    <property type="component" value="Unassembled WGS sequence"/>
</dbReference>
<feature type="region of interest" description="Disordered" evidence="1">
    <location>
        <begin position="105"/>
        <end position="146"/>
    </location>
</feature>
<dbReference type="Proteomes" id="UP000843775">
    <property type="component" value="Unassembled WGS sequence"/>
</dbReference>
<evidence type="ECO:0000313" key="28">
    <source>
        <dbReference type="EMBL" id="EAK9317473.1"/>
    </source>
</evidence>
<evidence type="ECO:0000313" key="30">
    <source>
        <dbReference type="EMBL" id="ECB9513899.1"/>
    </source>
</evidence>
<reference evidence="50 51" key="2">
    <citation type="journal article" date="2018" name="BMC Genomics">
        <title>Genes significantly associated with lineage II food isolates of Listeria monocytogenes.</title>
        <authorList>
            <person name="Pirone-Davies C."/>
            <person name="Chen Y."/>
            <person name="Pightling A."/>
            <person name="Ryan G."/>
            <person name="Wang Y."/>
            <person name="Yao K."/>
            <person name="Hoffmann M."/>
            <person name="Allard M.W."/>
        </authorList>
    </citation>
    <scope>NUCLEOTIDE SEQUENCE [LARGE SCALE GENOMIC DNA]</scope>
    <source>
        <strain evidence="50 51">PNUSAL000550</strain>
    </source>
</reference>
<evidence type="ECO:0000313" key="54">
    <source>
        <dbReference type="Proteomes" id="UP000339309"/>
    </source>
</evidence>
<evidence type="ECO:0000313" key="94">
    <source>
        <dbReference type="Proteomes" id="UP000852906"/>
    </source>
</evidence>
<evidence type="ECO:0000313" key="56">
    <source>
        <dbReference type="Proteomes" id="UP000345329"/>
    </source>
</evidence>
<evidence type="ECO:0000313" key="43">
    <source>
        <dbReference type="EMBL" id="HAC0274131.1"/>
    </source>
</evidence>
<evidence type="ECO:0000313" key="85">
    <source>
        <dbReference type="Proteomes" id="UP000544530"/>
    </source>
</evidence>
<evidence type="ECO:0000313" key="25">
    <source>
        <dbReference type="EMBL" id="EAH3292860.1"/>
    </source>
</evidence>
<dbReference type="InterPro" id="IPR038610">
    <property type="entry name" value="FliK-like_C_sf"/>
</dbReference>
<dbReference type="Proteomes" id="UP000389283">
    <property type="component" value="Unassembled WGS sequence"/>
</dbReference>
<evidence type="ECO:0000313" key="41">
    <source>
        <dbReference type="EMBL" id="HAB8556693.1"/>
    </source>
</evidence>
<dbReference type="EMBL" id="AABAYG010000001">
    <property type="protein sequence ID" value="EAG2244363.1"/>
    <property type="molecule type" value="Genomic_DNA"/>
</dbReference>
<evidence type="ECO:0000313" key="93">
    <source>
        <dbReference type="Proteomes" id="UP000844415"/>
    </source>
</evidence>
<evidence type="ECO:0000313" key="19">
    <source>
        <dbReference type="EMBL" id="EAG4461263.1"/>
    </source>
</evidence>
<dbReference type="Proteomes" id="UP000339309">
    <property type="component" value="Unassembled WGS sequence"/>
</dbReference>
<dbReference type="EMBL" id="AAAMZD010000001">
    <property type="protein sequence ID" value="EAD3791690.1"/>
    <property type="molecule type" value="Genomic_DNA"/>
</dbReference>
<dbReference type="EMBL" id="AANPAU010000002">
    <property type="protein sequence ID" value="EDP8513501.1"/>
    <property type="molecule type" value="Genomic_DNA"/>
</dbReference>
<dbReference type="Pfam" id="PF02120">
    <property type="entry name" value="Flg_hook"/>
    <property type="match status" value="1"/>
</dbReference>
<dbReference type="EMBL" id="AAAIXK010000001">
    <property type="protein sequence ID" value="EAC5549334.1"/>
    <property type="molecule type" value="Genomic_DNA"/>
</dbReference>
<evidence type="ECO:0000313" key="78">
    <source>
        <dbReference type="Proteomes" id="UP000522199"/>
    </source>
</evidence>
<dbReference type="Proteomes" id="UP000272537">
    <property type="component" value="Unassembled WGS sequence"/>
</dbReference>
<evidence type="ECO:0000313" key="11">
    <source>
        <dbReference type="EMBL" id="EAE1337368.1"/>
    </source>
</evidence>
<accession>A0A0B8R2G1</accession>
<dbReference type="EMBL" id="DAAIJL010000003">
    <property type="protein sequence ID" value="HAB8556693.1"/>
    <property type="molecule type" value="Genomic_DNA"/>
</dbReference>
<dbReference type="Proteomes" id="UP000379076">
    <property type="component" value="Unassembled WGS sequence"/>
</dbReference>
<evidence type="ECO:0000313" key="7">
    <source>
        <dbReference type="EMBL" id="EAC9039924.1"/>
    </source>
</evidence>
<organism evidence="27 57">
    <name type="scientific">Listeria monocytogenes</name>
    <dbReference type="NCBI Taxonomy" id="1639"/>
    <lineage>
        <taxon>Bacteria</taxon>
        <taxon>Bacillati</taxon>
        <taxon>Bacillota</taxon>
        <taxon>Bacilli</taxon>
        <taxon>Bacillales</taxon>
        <taxon>Listeriaceae</taxon>
        <taxon>Listeria</taxon>
    </lineage>
</organism>
<evidence type="ECO:0000313" key="86">
    <source>
        <dbReference type="Proteomes" id="UP000546397"/>
    </source>
</evidence>
<dbReference type="Gene3D" id="3.30.750.140">
    <property type="match status" value="1"/>
</dbReference>
<evidence type="ECO:0000313" key="34">
    <source>
        <dbReference type="EMBL" id="ECY9783228.1"/>
    </source>
</evidence>
<dbReference type="EMBL" id="DAAJCS010000009">
    <property type="protein sequence ID" value="HAC0013830.1"/>
    <property type="molecule type" value="Genomic_DNA"/>
</dbReference>
<evidence type="ECO:0000313" key="18">
    <source>
        <dbReference type="EMBL" id="EAG4331824.1"/>
    </source>
</evidence>
<dbReference type="EMBL" id="AABBAW010000001">
    <property type="protein sequence ID" value="EAG2514099.1"/>
    <property type="molecule type" value="Genomic_DNA"/>
</dbReference>
<evidence type="ECO:0000313" key="38">
    <source>
        <dbReference type="EMBL" id="EDP8513501.1"/>
    </source>
</evidence>
<name>A0A0B8R2G1_LISMN</name>
<evidence type="ECO:0000313" key="67">
    <source>
        <dbReference type="Proteomes" id="UP000398321"/>
    </source>
</evidence>
<evidence type="ECO:0000313" key="57">
    <source>
        <dbReference type="Proteomes" id="UP000350032"/>
    </source>
</evidence>
<dbReference type="Proteomes" id="UP000527632">
    <property type="component" value="Unassembled WGS sequence"/>
</dbReference>
<dbReference type="EMBL" id="DAAEEB010000005">
    <property type="protein sequence ID" value="HAA8053337.1"/>
    <property type="molecule type" value="Genomic_DNA"/>
</dbReference>
<dbReference type="EMBL" id="AAHZFN010000002">
    <property type="protein sequence ID" value="ECB9472323.1"/>
    <property type="molecule type" value="Genomic_DNA"/>
</dbReference>
<dbReference type="Proteomes" id="UP000843503">
    <property type="component" value="Unassembled WGS sequence"/>
</dbReference>
<sequence>MLIPDNLLQPLVGKKQVEPKESLAEELVELPFISLLMENSPAPLLKGEADNGEQATLPLKEIAQPLVSAKLLDDAPETKLQVAPLELKEVKETLAAIAKQAIDQPKIENAPQAVETPVTNTPKEPTKNASREQQPPPELIIPTKESPKLAENVAKNQPVLAKLPQEKEVVQLFKASIKEPVTAKEEVAVKKPAESSNIWHDTAKQLTPAAKPEVPVTLKQLDKTITDQIEQLQKFQVKQNKAFFAIQPESLGKVEVLLKKMPDKIFVHIEYQEQTAKQKLEQMAQDLHNRFRDRGVEVAVTMTEKQAPKENNQGSDGRHQGESKKEKERENPHQERAKQEAFDLEEET</sequence>
<evidence type="ECO:0000313" key="65">
    <source>
        <dbReference type="Proteomes" id="UP000389283"/>
    </source>
</evidence>
<evidence type="ECO:0000313" key="75">
    <source>
        <dbReference type="Proteomes" id="UP000478704"/>
    </source>
</evidence>
<dbReference type="Proteomes" id="UP000364988">
    <property type="component" value="Unassembled WGS sequence"/>
</dbReference>
<evidence type="ECO:0000313" key="29">
    <source>
        <dbReference type="EMBL" id="ECB9472323.1"/>
    </source>
</evidence>
<evidence type="ECO:0000313" key="60">
    <source>
        <dbReference type="Proteomes" id="UP000364988"/>
    </source>
</evidence>
<dbReference type="KEGG" id="lmv:Y193_12255"/>
<dbReference type="EMBL" id="DABJAN010000001">
    <property type="protein sequence ID" value="HAJ9592201.1"/>
    <property type="molecule type" value="Genomic_DNA"/>
</dbReference>
<reference evidence="48 94" key="1">
    <citation type="submission" date="2016-09" db="EMBL/GenBank/DDBJ databases">
        <title>100K Listeria isolates.</title>
        <authorList>
            <person name="Chen P."/>
            <person name="Weimer B.C."/>
            <person name="Kong N."/>
            <person name="Huang B."/>
        </authorList>
    </citation>
    <scope>NUCLEOTIDE SEQUENCE [LARGE SCALE GENOMIC DNA]</scope>
    <source>
        <strain evidence="48 94">BCW_2383</strain>
    </source>
</reference>
<dbReference type="Proteomes" id="UP000358545">
    <property type="component" value="Unassembled WGS sequence"/>
</dbReference>
<dbReference type="EMBL" id="AABAWE010000001">
    <property type="protein sequence ID" value="EAG2086014.1"/>
    <property type="molecule type" value="Genomic_DNA"/>
</dbReference>
<feature type="region of interest" description="Disordered" evidence="1">
    <location>
        <begin position="299"/>
        <end position="348"/>
    </location>
</feature>
<dbReference type="Proteomes" id="UP000840197">
    <property type="component" value="Unassembled WGS sequence"/>
</dbReference>
<dbReference type="EMBL" id="DAAJZA010000019">
    <property type="protein sequence ID" value="HAC1756294.1"/>
    <property type="molecule type" value="Genomic_DNA"/>
</dbReference>
<dbReference type="EMBL" id="AACKDQ010000022">
    <property type="protein sequence ID" value="EAK9317473.1"/>
    <property type="molecule type" value="Genomic_DNA"/>
</dbReference>
<dbReference type="Proteomes" id="UP000337746">
    <property type="component" value="Unassembled WGS sequence"/>
</dbReference>
<evidence type="ECO:0000313" key="40">
    <source>
        <dbReference type="EMBL" id="HAB8397277.1"/>
    </source>
</evidence>
<evidence type="ECO:0000313" key="47">
    <source>
        <dbReference type="EMBL" id="NYA00561.1"/>
    </source>
</evidence>
<evidence type="ECO:0000313" key="82">
    <source>
        <dbReference type="Proteomes" id="UP000530452"/>
    </source>
</evidence>
<evidence type="ECO:0000313" key="10">
    <source>
        <dbReference type="EMBL" id="EAD5785473.1"/>
    </source>
</evidence>
<evidence type="ECO:0000313" key="39">
    <source>
        <dbReference type="EMBL" id="HAA8053337.1"/>
    </source>
</evidence>
<dbReference type="EMBL" id="AABFVG010000002">
    <property type="protein sequence ID" value="EAH2281064.1"/>
    <property type="molecule type" value="Genomic_DNA"/>
</dbReference>
<evidence type="ECO:0000313" key="84">
    <source>
        <dbReference type="Proteomes" id="UP000540117"/>
    </source>
</evidence>
<dbReference type="Proteomes" id="UP000533021">
    <property type="component" value="Unassembled WGS sequence"/>
</dbReference>
<dbReference type="EMBL" id="AANCRK010000001">
    <property type="protein sequence ID" value="EDN7713766.1"/>
    <property type="molecule type" value="Genomic_DNA"/>
</dbReference>
<dbReference type="EMBL" id="AABAGT010000006">
    <property type="protein sequence ID" value="EAG0866774.1"/>
    <property type="molecule type" value="Genomic_DNA"/>
</dbReference>
<dbReference type="Proteomes" id="UP000842809">
    <property type="component" value="Unassembled WGS sequence"/>
</dbReference>
<evidence type="ECO:0000313" key="83">
    <source>
        <dbReference type="Proteomes" id="UP000533021"/>
    </source>
</evidence>
<dbReference type="EMBL" id="AAAQQZ010000001">
    <property type="protein sequence ID" value="EAE1337368.1"/>
    <property type="molecule type" value="Genomic_DNA"/>
</dbReference>
<dbReference type="EMBL" id="AABBZO010000002">
    <property type="protein sequence ID" value="EAG4461263.1"/>
    <property type="molecule type" value="Genomic_DNA"/>
</dbReference>
<evidence type="ECO:0000313" key="69">
    <source>
        <dbReference type="Proteomes" id="UP000423131"/>
    </source>
</evidence>
<evidence type="ECO:0000313" key="32">
    <source>
        <dbReference type="EMBL" id="ECX6923612.1"/>
    </source>
</evidence>
<evidence type="ECO:0000313" key="46">
    <source>
        <dbReference type="EMBL" id="KAA9453330.1"/>
    </source>
</evidence>
<evidence type="ECO:0000313" key="73">
    <source>
        <dbReference type="Proteomes" id="UP000467347"/>
    </source>
</evidence>
<dbReference type="EMBL" id="AAANYN010000024">
    <property type="protein sequence ID" value="EAD5775210.1"/>
    <property type="molecule type" value="Genomic_DNA"/>
</dbReference>
<dbReference type="Proteomes" id="UP000331186">
    <property type="component" value="Unassembled WGS sequence"/>
</dbReference>
<evidence type="ECO:0000313" key="6">
    <source>
        <dbReference type="EMBL" id="EAC7479287.1"/>
    </source>
</evidence>
<evidence type="ECO:0000313" key="90">
    <source>
        <dbReference type="Proteomes" id="UP000840197"/>
    </source>
</evidence>
<keyword evidence="27" id="KW-0969">Cilium</keyword>
<evidence type="ECO:0000313" key="66">
    <source>
        <dbReference type="Proteomes" id="UP000393182"/>
    </source>
</evidence>
<dbReference type="EMBL" id="AABEMN010000016">
    <property type="protein sequence ID" value="EAG9520344.1"/>
    <property type="molecule type" value="Genomic_DNA"/>
</dbReference>
<reference evidence="53 56" key="5">
    <citation type="submission" date="2018-06" db="EMBL/GenBank/DDBJ databases">
        <authorList>
            <consortium name="GenomeTrakr: Next Generation Sequencing Network for Food Pathogen Tracability"/>
        </authorList>
    </citation>
    <scope>NUCLEOTIDE SEQUENCE [LARGE SCALE GENOMIC DNA]</scope>
    <source>
        <strain evidence="17 88">10B02965A-1</strain>
        <strain evidence="6 62">CFSAN008042</strain>
        <strain evidence="19 81">CFSAN063727</strain>
        <strain evidence="35 71">CFSAN102901</strain>
        <strain evidence="11 64">FDA00006494</strain>
        <strain evidence="4 61">FDA00007096</strain>
        <strain evidence="15">FDA00011243</strain>
        <strain evidence="5 52">FDA00013332</strain>
        <strain evidence="10 55">FDA00013853</strain>
        <strain evidence="29 69">FDA00014336</strain>
        <strain evidence="31 65">FDA00014370</strain>
        <strain evidence="30 67">FDA00014392</strain>
        <strain evidence="38">FDA00015054</strain>
        <strain evidence="18 84">FDA1005580-S054-001</strain>
        <strain evidence="75">FDA1090798-S029-001</strain>
        <strain evidence="76">FDA956581-098-004</strain>
        <strain evidence="16 79">FDA960927-006-004</strain>
        <strain evidence="20 89">FLAG-38921</strain>
        <strain evidence="32 70">FLAG-51482A</strain>
        <strain evidence="14 53">FLAG-54356</strain>
        <strain evidence="9 63">FSIS31901579</strain>
        <strain evidence="26 80">LS1344</strain>
        <strain evidence="36 73">OSF101448</strain>
        <strain evidence="8 56">VA-WGS-00405</strain>
    </source>
</reference>
<dbReference type="EMBL" id="AACJYH010000001">
    <property type="protein sequence ID" value="EAK8896416.1"/>
    <property type="molecule type" value="Genomic_DNA"/>
</dbReference>
<evidence type="ECO:0000313" key="12">
    <source>
        <dbReference type="EMBL" id="EAE4940713.1"/>
    </source>
</evidence>
<dbReference type="Proteomes" id="UP000546397">
    <property type="component" value="Unassembled WGS sequence"/>
</dbReference>
<dbReference type="EMBL" id="AAAKQF010000003">
    <property type="protein sequence ID" value="EAC9039924.1"/>
    <property type="molecule type" value="Genomic_DNA"/>
</dbReference>
<dbReference type="Proteomes" id="UP000376505">
    <property type="component" value="Unassembled WGS sequence"/>
</dbReference>
<dbReference type="Proteomes" id="UP000344343">
    <property type="component" value="Unassembled WGS sequence"/>
</dbReference>
<dbReference type="Proteomes" id="UP000460224">
    <property type="component" value="Unassembled WGS sequence"/>
</dbReference>
<evidence type="ECO:0000313" key="71">
    <source>
        <dbReference type="Proteomes" id="UP000455569"/>
    </source>
</evidence>
<evidence type="ECO:0000313" key="31">
    <source>
        <dbReference type="EMBL" id="ECC1555745.1"/>
    </source>
</evidence>
<dbReference type="EMBL" id="AABEKY010000005">
    <property type="protein sequence ID" value="EAG9387952.1"/>
    <property type="molecule type" value="Genomic_DNA"/>
</dbReference>
<dbReference type="EMBL" id="AAANYR010000001">
    <property type="protein sequence ID" value="EAD5785473.1"/>
    <property type="molecule type" value="Genomic_DNA"/>
</dbReference>
<comment type="caution">
    <text evidence="27">The sequence shown here is derived from an EMBL/GenBank/DDBJ whole genome shotgun (WGS) entry which is preliminary data.</text>
</comment>
<dbReference type="Proteomes" id="UP000566721">
    <property type="component" value="Unassembled WGS sequence"/>
</dbReference>
<evidence type="ECO:0000313" key="58">
    <source>
        <dbReference type="Proteomes" id="UP000354255"/>
    </source>
</evidence>
<dbReference type="Proteomes" id="UP000365297">
    <property type="component" value="Unassembled WGS sequence"/>
</dbReference>
<evidence type="ECO:0000313" key="16">
    <source>
        <dbReference type="EMBL" id="EAG2514099.1"/>
    </source>
</evidence>
<dbReference type="EMBL" id="AAAJKI010000030">
    <property type="protein sequence ID" value="EAC6548903.1"/>
    <property type="molecule type" value="Genomic_DNA"/>
</dbReference>
<dbReference type="Proteomes" id="UP000354255">
    <property type="component" value="Unassembled WGS sequence"/>
</dbReference>
<keyword evidence="27" id="KW-0282">Flagellum</keyword>
<evidence type="ECO:0000313" key="15">
    <source>
        <dbReference type="EMBL" id="EAG2244363.1"/>
    </source>
</evidence>
<evidence type="ECO:0000313" key="5">
    <source>
        <dbReference type="EMBL" id="EAC6548903.1"/>
    </source>
</evidence>
<evidence type="ECO:0000313" key="20">
    <source>
        <dbReference type="EMBL" id="EAG6167994.1"/>
    </source>
</evidence>
<evidence type="ECO:0000313" key="52">
    <source>
        <dbReference type="Proteomes" id="UP000331186"/>
    </source>
</evidence>
<dbReference type="Proteomes" id="UP000350032">
    <property type="component" value="Unassembled WGS sequence"/>
</dbReference>
<evidence type="ECO:0000313" key="9">
    <source>
        <dbReference type="EMBL" id="EAD5775210.1"/>
    </source>
</evidence>
<evidence type="ECO:0000313" key="37">
    <source>
        <dbReference type="EMBL" id="EDO0985612.1"/>
    </source>
</evidence>
<dbReference type="EMBL" id="AAAJWF010000001">
    <property type="protein sequence ID" value="EAC7479287.1"/>
    <property type="molecule type" value="Genomic_DNA"/>
</dbReference>
<evidence type="ECO:0000313" key="3">
    <source>
        <dbReference type="EMBL" id="EAC4551279.1"/>
    </source>
</evidence>
<dbReference type="Proteomes" id="UP000530452">
    <property type="component" value="Unassembled WGS sequence"/>
</dbReference>
<dbReference type="EMBL" id="AABGUK010000001">
    <property type="protein sequence ID" value="EAH4240955.1"/>
    <property type="molecule type" value="Genomic_DNA"/>
</dbReference>
<evidence type="ECO:0000313" key="63">
    <source>
        <dbReference type="Proteomes" id="UP000376505"/>
    </source>
</evidence>
<dbReference type="Proteomes" id="UP000455569">
    <property type="component" value="Unassembled WGS sequence"/>
</dbReference>
<evidence type="ECO:0000313" key="27">
    <source>
        <dbReference type="EMBL" id="EAK8896416.1"/>
    </source>
</evidence>
<evidence type="ECO:0000313" key="89">
    <source>
        <dbReference type="Proteomes" id="UP000566721"/>
    </source>
</evidence>
<dbReference type="Proteomes" id="UP000427828">
    <property type="component" value="Unassembled WGS sequence"/>
</dbReference>
<evidence type="ECO:0000313" key="53">
    <source>
        <dbReference type="Proteomes" id="UP000337746"/>
    </source>
</evidence>
<gene>
    <name evidence="13" type="ORF">A8L61_05700</name>
    <name evidence="21" type="ORF">AB917_06975</name>
    <name evidence="3" type="ORF">ABZ57_02140</name>
    <name evidence="49" type="ORF">AJL21_10680</name>
    <name evidence="48" type="ORF">AJL21_15695</name>
    <name evidence="11" type="ORF">ART25_00330</name>
    <name evidence="4" type="ORF">ARY78_02680</name>
    <name evidence="16" type="ORF">B1N52_02915</name>
    <name evidence="15" type="ORF">B1S26_02980</name>
    <name evidence="17" type="ORF">B5K54_08610</name>
    <name evidence="32" type="ORF">BCZ19_02945</name>
    <name evidence="14" type="ORF">BCZ21_01985</name>
    <name evidence="19" type="ORF">CA369_03090</name>
    <name evidence="18" type="ORF">CAV64_11305</name>
    <name evidence="22" type="ORF">CW845_10690</name>
    <name evidence="24" type="ORF">D4920_03175</name>
    <name evidence="23" type="ORF">D4B11_11225</name>
    <name evidence="25" type="ORF">D5N24_00485</name>
    <name evidence="27" type="ORF">D7104_01755</name>
    <name evidence="46" type="ORF">DCK61_02415</name>
    <name evidence="20" type="ORF">DCT16_01170</name>
    <name evidence="6" type="ORF">DQ70_01145</name>
    <name evidence="5" type="ORF">DU018_11125</name>
    <name evidence="50" type="ORF">DYZ80_00530</name>
    <name evidence="12" type="ORF">E1W56_01450</name>
    <name evidence="26" type="ORF">E5F58_02945</name>
    <name evidence="10" type="ORF">EX365_02725</name>
    <name evidence="9" type="ORF">EXZ73_12990</name>
    <name evidence="33" type="ORF">F6436_14970</name>
    <name evidence="34" type="ORF">F6515_09480</name>
    <name evidence="28" type="ORF">FA835_10180</name>
    <name evidence="30" type="ORF">FLQ97_09125</name>
    <name evidence="29" type="ORF">FLR03_01365</name>
    <name evidence="31" type="ORF">FNX40_02865</name>
    <name evidence="37" type="ORF">FV747_06305</name>
    <name evidence="38" type="ORF">G3O21_000901</name>
    <name evidence="39" type="ORF">GHH22_09225</name>
    <name evidence="44" type="ORF">GI949_15080</name>
    <name evidence="36" type="ORF">GJW51_02500</name>
    <name evidence="35" type="ORF">GQG13_01360</name>
    <name evidence="40" type="ORF">GYR60_02000</name>
    <name evidence="41" type="ORF">GYS09_05220</name>
    <name evidence="42" type="ORF">GYX23_12605</name>
    <name evidence="43" type="ORF">GYY14_01980</name>
    <name evidence="45" type="ORF">HQN34_000367</name>
    <name evidence="47" type="ORF">HZJ64_01855</name>
    <name evidence="7" type="ORF">KV70_06880</name>
    <name evidence="8" type="ORF">UI29_02745</name>
</gene>
<dbReference type="Proteomes" id="UP000522199">
    <property type="component" value="Unassembled WGS sequence"/>
</dbReference>
<dbReference type="Proteomes" id="UP000841146">
    <property type="component" value="Unassembled WGS sequence"/>
</dbReference>
<feature type="domain" description="Flagellar hook-length control protein-like C-terminal" evidence="2">
    <location>
        <begin position="233"/>
        <end position="305"/>
    </location>
</feature>
<protein>
    <submittedName>
        <fullName evidence="48">Flagellar hook protein</fullName>
    </submittedName>
    <submittedName>
        <fullName evidence="27">Flagellar hook-length control protein FliK</fullName>
    </submittedName>
</protein>
<reference evidence="47 85" key="10">
    <citation type="submission" date="2020-06" db="EMBL/GenBank/DDBJ databases">
        <title>Two Listeria outbreaks in Switzerland in 2018 and 2020.</title>
        <authorList>
            <person name="Stevens M.J.A."/>
            <person name="Bloemberg G."/>
            <person name="Nusch-Inderbinnen M."/>
            <person name="Stephan R."/>
        </authorList>
    </citation>
    <scope>NUCLEOTIDE SEQUENCE [LARGE SCALE GENOMIC DNA]</scope>
    <source>
        <strain evidence="47 85">N18-0707</strain>
    </source>
</reference>
<evidence type="ECO:0000313" key="76">
    <source>
        <dbReference type="Proteomes" id="UP000481141"/>
    </source>
</evidence>
<evidence type="ECO:0000313" key="36">
    <source>
        <dbReference type="EMBL" id="EDN9835533.1"/>
    </source>
</evidence>
<evidence type="ECO:0000313" key="35">
    <source>
        <dbReference type="EMBL" id="EDN7713766.1"/>
    </source>
</evidence>
<dbReference type="EMBL" id="DAAIHR010000001">
    <property type="protein sequence ID" value="HAB8397277.1"/>
    <property type="molecule type" value="Genomic_DNA"/>
</dbReference>
<evidence type="ECO:0000313" key="26">
    <source>
        <dbReference type="EMBL" id="EAH4240955.1"/>
    </source>
</evidence>
<dbReference type="OMA" id="NIWHEST"/>
<dbReference type="EMBL" id="AALEDS010000024">
    <property type="protein sequence ID" value="ECY6545612.1"/>
    <property type="molecule type" value="Genomic_DNA"/>
</dbReference>
<evidence type="ECO:0000313" key="79">
    <source>
        <dbReference type="Proteomes" id="UP000525850"/>
    </source>
</evidence>
<dbReference type="Proteomes" id="UP000398321">
    <property type="component" value="Unassembled WGS sequence"/>
</dbReference>
<dbReference type="Proteomes" id="UP000368512">
    <property type="component" value="Unassembled WGS sequence"/>
</dbReference>
<dbReference type="Proteomes" id="UP000481141">
    <property type="component" value="Unassembled WGS sequence"/>
</dbReference>
<dbReference type="EMBL" id="AAASLB010000001">
    <property type="protein sequence ID" value="EAE4940713.1"/>
    <property type="molecule type" value="Genomic_DNA"/>
</dbReference>
<dbReference type="InterPro" id="IPR021136">
    <property type="entry name" value="Flagellar_hook_control-like_C"/>
</dbReference>
<dbReference type="EMBL" id="QXLS01000001">
    <property type="protein sequence ID" value="RKA10998.1"/>
    <property type="molecule type" value="Genomic_DNA"/>
</dbReference>
<evidence type="ECO:0000313" key="22">
    <source>
        <dbReference type="EMBL" id="EAG9387952.1"/>
    </source>
</evidence>
<dbReference type="RefSeq" id="WP_003724431.1">
    <property type="nucleotide sequence ID" value="NC_021824.1"/>
</dbReference>
<evidence type="ECO:0000313" key="70">
    <source>
        <dbReference type="Proteomes" id="UP000427828"/>
    </source>
</evidence>
<evidence type="ECO:0000313" key="48">
    <source>
        <dbReference type="EMBL" id="OET47924.1"/>
    </source>
</evidence>
<evidence type="ECO:0000313" key="51">
    <source>
        <dbReference type="Proteomes" id="UP000272537"/>
    </source>
</evidence>
<dbReference type="Proteomes" id="UP000548278">
    <property type="component" value="Unassembled WGS sequence"/>
</dbReference>
<reference evidence="40" key="9">
    <citation type="submission" date="2020-01" db="EMBL/GenBank/DDBJ databases">
        <authorList>
            <consortium name="NCBI Pathogen Detection Project"/>
        </authorList>
    </citation>
    <scope>NUCLEOTIDE SEQUENCE</scope>
    <source>
        <strain evidence="39">09CEB371LM</strain>
        <strain evidence="45">2017-325981-023-01</strain>
        <strain evidence="41">CFIAFB20100120</strain>
        <strain evidence="40">CFIAFB20130012</strain>
        <strain evidence="43">CFIAFB20170037</strain>
        <strain evidence="42">CFIAFB20170045</strain>
        <strain evidence="44">DMG1500109</strain>
    </source>
</reference>
<evidence type="ECO:0000313" key="62">
    <source>
        <dbReference type="Proteomes" id="UP000368512"/>
    </source>
</evidence>
<dbReference type="EMBL" id="MJTJ01000023">
    <property type="protein sequence ID" value="OET47924.1"/>
    <property type="molecule type" value="Genomic_DNA"/>
</dbReference>
<dbReference type="EMBL" id="DAAJFY010000001">
    <property type="protein sequence ID" value="HAC0274131.1"/>
    <property type="molecule type" value="Genomic_DNA"/>
</dbReference>
<evidence type="ECO:0000313" key="74">
    <source>
        <dbReference type="Proteomes" id="UP000467536"/>
    </source>
</evidence>
<reference evidence="46 72" key="4">
    <citation type="submission" date="2018-04" db="EMBL/GenBank/DDBJ databases">
        <title>Genome Analysis of a Prevalent Clone of Listeria monocytogenes Sequence Type 87 in China.</title>
        <authorList>
            <person name="Wang Y."/>
        </authorList>
    </citation>
    <scope>NUCLEOTIDE SEQUENCE [LARGE SCALE GENOMIC DNA]</scope>
    <source>
        <strain evidence="46 72">ICDC_LM1523</strain>
    </source>
</reference>
<dbReference type="EMBL" id="QDAY01000001">
    <property type="protein sequence ID" value="KAA9453330.1"/>
    <property type="molecule type" value="Genomic_DNA"/>
</dbReference>
<feature type="compositionally biased region" description="Basic and acidic residues" evidence="1">
    <location>
        <begin position="316"/>
        <end position="341"/>
    </location>
</feature>
<dbReference type="Proteomes" id="UP000478704">
    <property type="component" value="Unassembled WGS sequence"/>
</dbReference>
<evidence type="ECO:0000313" key="33">
    <source>
        <dbReference type="EMBL" id="ECY6545612.1"/>
    </source>
</evidence>
<evidence type="ECO:0000313" key="80">
    <source>
        <dbReference type="Proteomes" id="UP000527632"/>
    </source>
</evidence>
<reference evidence="12 66" key="7">
    <citation type="submission" date="2019-03" db="EMBL/GenBank/DDBJ databases">
        <authorList>
            <person name="Ashton P.M."/>
            <person name="Dallman T."/>
            <person name="Nair S."/>
            <person name="De Pinna E."/>
            <person name="Peters T."/>
            <person name="Grant K."/>
        </authorList>
    </citation>
    <scope>NUCLEOTIDE SEQUENCE [LARGE SCALE GENOMIC DNA]</scope>
    <source>
        <strain evidence="24 83">282333</strain>
        <strain evidence="25 82">282352</strain>
        <strain evidence="23 86">289003</strain>
        <strain evidence="37 74">788324</strain>
        <strain evidence="12">RL15000286</strain>
    </source>
</reference>
<evidence type="ECO:0000313" key="61">
    <source>
        <dbReference type="Proteomes" id="UP000365297"/>
    </source>
</evidence>
<evidence type="ECO:0000313" key="59">
    <source>
        <dbReference type="Proteomes" id="UP000358545"/>
    </source>
</evidence>
<evidence type="ECO:0000313" key="45">
    <source>
        <dbReference type="EMBL" id="HAJ9592201.1"/>
    </source>
</evidence>
<evidence type="ECO:0000313" key="23">
    <source>
        <dbReference type="EMBL" id="EAG9520344.1"/>
    </source>
</evidence>
<dbReference type="Proteomes" id="UP000525850">
    <property type="component" value="Unassembled WGS sequence"/>
</dbReference>
<evidence type="ECO:0000313" key="92">
    <source>
        <dbReference type="Proteomes" id="UP000843775"/>
    </source>
</evidence>
<dbReference type="EMBL" id="AAHZFY010000018">
    <property type="protein sequence ID" value="ECB9513899.1"/>
    <property type="molecule type" value="Genomic_DNA"/>
</dbReference>
<dbReference type="EMBL" id="AABCVX010000001">
    <property type="protein sequence ID" value="EAG6167994.1"/>
    <property type="molecule type" value="Genomic_DNA"/>
</dbReference>
<dbReference type="Proteomes" id="UP000544530">
    <property type="component" value="Unassembled WGS sequence"/>
</dbReference>
<evidence type="ECO:0000313" key="55">
    <source>
        <dbReference type="Proteomes" id="UP000344343"/>
    </source>
</evidence>
<dbReference type="Proteomes" id="UP000852906">
    <property type="component" value="Unassembled WGS sequence"/>
</dbReference>
<evidence type="ECO:0000313" key="87">
    <source>
        <dbReference type="Proteomes" id="UP000548278"/>
    </source>
</evidence>
<dbReference type="Proteomes" id="UP000528151">
    <property type="component" value="Unassembled WGS sequence"/>
</dbReference>
<evidence type="ECO:0000313" key="68">
    <source>
        <dbReference type="Proteomes" id="UP000410967"/>
    </source>
</evidence>
<evidence type="ECO:0000313" key="77">
    <source>
        <dbReference type="Proteomes" id="UP000489121"/>
    </source>
</evidence>
<evidence type="ECO:0000313" key="17">
    <source>
        <dbReference type="EMBL" id="EAG2997351.1"/>
    </source>
</evidence>
<evidence type="ECO:0000313" key="50">
    <source>
        <dbReference type="EMBL" id="RKA10998.1"/>
    </source>
</evidence>
<proteinExistence type="predicted"/>
<evidence type="ECO:0000313" key="4">
    <source>
        <dbReference type="EMBL" id="EAC5549334.1"/>
    </source>
</evidence>
<dbReference type="EMBL" id="AABGHY010000001">
    <property type="protein sequence ID" value="EAH3292860.1"/>
    <property type="molecule type" value="Genomic_DNA"/>
</dbReference>
<evidence type="ECO:0000313" key="81">
    <source>
        <dbReference type="Proteomes" id="UP000528151"/>
    </source>
</evidence>
<keyword evidence="27" id="KW-0966">Cell projection</keyword>
<dbReference type="Proteomes" id="UP000345329">
    <property type="component" value="Unassembled WGS sequence"/>
</dbReference>
<dbReference type="EMBL" id="AABDGJ010000003">
    <property type="protein sequence ID" value="EAG6990329.1"/>
    <property type="molecule type" value="Genomic_DNA"/>
</dbReference>
<dbReference type="EMBL" id="AALAQH010000001">
    <property type="protein sequence ID" value="ECX6923612.1"/>
    <property type="molecule type" value="Genomic_DNA"/>
</dbReference>
<evidence type="ECO:0000313" key="21">
    <source>
        <dbReference type="EMBL" id="EAG6990329.1"/>
    </source>
</evidence>
<dbReference type="EMBL" id="MJTJ01000019">
    <property type="protein sequence ID" value="OET48727.1"/>
    <property type="molecule type" value="Genomic_DNA"/>
</dbReference>
<dbReference type="Proteomes" id="UP000393182">
    <property type="component" value="Unassembled WGS sequence"/>
</dbReference>
<dbReference type="EMBL" id="AANEHK010000004">
    <property type="protein sequence ID" value="EDO0985612.1"/>
    <property type="molecule type" value="Genomic_DNA"/>
</dbReference>
<evidence type="ECO:0000313" key="44">
    <source>
        <dbReference type="EMBL" id="HAC1756294.1"/>
    </source>
</evidence>
<dbReference type="EMBL" id="AAIAJJ010000002">
    <property type="protein sequence ID" value="ECC1555745.1"/>
    <property type="molecule type" value="Genomic_DNA"/>
</dbReference>
<dbReference type="Proteomes" id="UP000489121">
    <property type="component" value="Unassembled WGS sequence"/>
</dbReference>
<dbReference type="EMBL" id="AABBHO010000022">
    <property type="protein sequence ID" value="EAG2997351.1"/>
    <property type="molecule type" value="Genomic_DNA"/>
</dbReference>
<dbReference type="Proteomes" id="UP000844415">
    <property type="component" value="Unassembled WGS sequence"/>
</dbReference>
<evidence type="ECO:0000313" key="14">
    <source>
        <dbReference type="EMBL" id="EAG2086014.1"/>
    </source>
</evidence>
<dbReference type="EMBL" id="AANDSR010000001">
    <property type="protein sequence ID" value="EDN9835533.1"/>
    <property type="molecule type" value="Genomic_DNA"/>
</dbReference>
<dbReference type="Proteomes" id="UP000840039">
    <property type="component" value="Unassembled WGS sequence"/>
</dbReference>
<dbReference type="EMBL" id="AALGDA010000027">
    <property type="protein sequence ID" value="ECY9783228.1"/>
    <property type="molecule type" value="Genomic_DNA"/>
</dbReference>
<evidence type="ECO:0000259" key="2">
    <source>
        <dbReference type="Pfam" id="PF02120"/>
    </source>
</evidence>
<dbReference type="Proteomes" id="UP000467536">
    <property type="component" value="Unassembled WGS sequence"/>
</dbReference>
<evidence type="ECO:0000313" key="13">
    <source>
        <dbReference type="EMBL" id="EAG0866774.1"/>
    </source>
</evidence>
<evidence type="ECO:0000313" key="64">
    <source>
        <dbReference type="Proteomes" id="UP000379076"/>
    </source>
</evidence>
<dbReference type="EMBL" id="JACAVN010000001">
    <property type="protein sequence ID" value="NYA00561.1"/>
    <property type="molecule type" value="Genomic_DNA"/>
</dbReference>
<reference evidence="27 57" key="6">
    <citation type="submission" date="2018-10" db="EMBL/GenBank/DDBJ databases">
        <authorList>
            <consortium name="PulseNet: The National Subtyping Network for Foodborne Disease Surveillance"/>
            <person name="Tarr C.L."/>
            <person name="Trees E."/>
            <person name="Katz L.S."/>
            <person name="Carleton-Romer H.A."/>
            <person name="Stroika S."/>
            <person name="Kucerova Z."/>
            <person name="Roache K.F."/>
            <person name="Sabol A.L."/>
            <person name="Besser J."/>
            <person name="Gerner-Smidt P."/>
        </authorList>
    </citation>
    <scope>NUCLEOTIDE SEQUENCE [LARGE SCALE GENOMIC DNA]</scope>
    <source>
        <strain evidence="3 54">2015L-6227</strain>
        <strain evidence="7 58">PNUSAL000910</strain>
        <strain evidence="13 59">PNUSAL002180</strain>
        <strain evidence="27 57">PNUSAL004402</strain>
        <strain evidence="34 77">PNUSAL005692</strain>
    </source>
</reference>
<evidence type="ECO:0000313" key="72">
    <source>
        <dbReference type="Proteomes" id="UP000460224"/>
    </source>
</evidence>
<dbReference type="Proteomes" id="UP000467347">
    <property type="component" value="Unassembled WGS sequence"/>
</dbReference>
<evidence type="ECO:0000313" key="88">
    <source>
        <dbReference type="Proteomes" id="UP000549379"/>
    </source>
</evidence>
<dbReference type="EMBL" id="AAAIKW010000001">
    <property type="protein sequence ID" value="EAC4551279.1"/>
    <property type="molecule type" value="Genomic_DNA"/>
</dbReference>
<evidence type="ECO:0000313" key="49">
    <source>
        <dbReference type="EMBL" id="OET48727.1"/>
    </source>
</evidence>